<dbReference type="InterPro" id="IPR007421">
    <property type="entry name" value="Schlafen_AlbA_2_dom"/>
</dbReference>
<dbReference type="Gene3D" id="3.30.950.30">
    <property type="entry name" value="Schlafen, AAA domain"/>
    <property type="match status" value="1"/>
</dbReference>
<dbReference type="Gene3D" id="3.30.565.60">
    <property type="match status" value="1"/>
</dbReference>
<feature type="domain" description="Schlafen AlbA-2" evidence="1">
    <location>
        <begin position="14"/>
        <end position="129"/>
    </location>
</feature>
<comment type="caution">
    <text evidence="2">The sequence shown here is derived from an EMBL/GenBank/DDBJ whole genome shotgun (WGS) entry which is preliminary data.</text>
</comment>
<protein>
    <submittedName>
        <fullName evidence="2">Transcriptional regulator</fullName>
    </submittedName>
</protein>
<dbReference type="PANTHER" id="PTHR30595">
    <property type="entry name" value="GLPR-RELATED TRANSCRIPTIONAL REPRESSOR"/>
    <property type="match status" value="1"/>
</dbReference>
<gene>
    <name evidence="2" type="ORF">CKO25_05955</name>
</gene>
<evidence type="ECO:0000313" key="2">
    <source>
        <dbReference type="EMBL" id="MBK1644203.1"/>
    </source>
</evidence>
<dbReference type="Pfam" id="PF13749">
    <property type="entry name" value="HATPase_c_4"/>
    <property type="match status" value="1"/>
</dbReference>
<reference evidence="2 3" key="1">
    <citation type="journal article" date="2020" name="Microorganisms">
        <title>Osmotic Adaptation and Compatible Solute Biosynthesis of Phototrophic Bacteria as Revealed from Genome Analyses.</title>
        <authorList>
            <person name="Imhoff J.F."/>
            <person name="Rahn T."/>
            <person name="Kunzel S."/>
            <person name="Keller A."/>
            <person name="Neulinger S.C."/>
        </authorList>
    </citation>
    <scope>NUCLEOTIDE SEQUENCE [LARGE SCALE GENOMIC DNA]</scope>
    <source>
        <strain evidence="2 3">DSM 21303</strain>
    </source>
</reference>
<organism evidence="2 3">
    <name type="scientific">Thiocapsa imhoffii</name>
    <dbReference type="NCBI Taxonomy" id="382777"/>
    <lineage>
        <taxon>Bacteria</taxon>
        <taxon>Pseudomonadati</taxon>
        <taxon>Pseudomonadota</taxon>
        <taxon>Gammaproteobacteria</taxon>
        <taxon>Chromatiales</taxon>
        <taxon>Chromatiaceae</taxon>
        <taxon>Thiocapsa</taxon>
    </lineage>
</organism>
<dbReference type="AlphaFoldDB" id="A0A9X0WGN5"/>
<proteinExistence type="predicted"/>
<evidence type="ECO:0000313" key="3">
    <source>
        <dbReference type="Proteomes" id="UP001138802"/>
    </source>
</evidence>
<dbReference type="Pfam" id="PF04326">
    <property type="entry name" value="SLFN_AlbA_2"/>
    <property type="match status" value="1"/>
</dbReference>
<dbReference type="InterPro" id="IPR038475">
    <property type="entry name" value="RecG_C_sf"/>
</dbReference>
<dbReference type="InterPro" id="IPR038461">
    <property type="entry name" value="Schlafen_AlbA_2_dom_sf"/>
</dbReference>
<accession>A0A9X0WGN5</accession>
<evidence type="ECO:0000259" key="1">
    <source>
        <dbReference type="Pfam" id="PF04326"/>
    </source>
</evidence>
<keyword evidence="3" id="KW-1185">Reference proteome</keyword>
<dbReference type="PANTHER" id="PTHR30595:SF6">
    <property type="entry name" value="SCHLAFEN ALBA-2 DOMAIN-CONTAINING PROTEIN"/>
    <property type="match status" value="1"/>
</dbReference>
<dbReference type="RefSeq" id="WP_200386997.1">
    <property type="nucleotide sequence ID" value="NZ_NRSD01000004.1"/>
</dbReference>
<sequence length="423" mass="47258">MLKSDLLQLIANGENSGIEFKRDDLRPEQLAKEIVAIANLKGGSILLGVEDDGSISGIQRADLEQWVMDTVFGRYVHPMILPFFEVVALDDGKRVAVLTLTEGPAKPYAVRHNDREEIFVRVGSTSRRATREQLARLFESGGMLHAELLPVSGTALVDLDRARLEDYLVRIVGDPAAPTDNDAWHQRLIGLGFMVVRNDGPPVCSIAGLVLFGHSPRRKTRYAGVRWMSFDGTDMTYQAQDDSVIDGPLVALWTGDHSQPPVAPGLVERLTDRMKPFIRVRSEQLQDHLRRDVGTRFAPEAVREALLNALVHRDWTRPMEVEVVNYADRLEITSPGALQNAMTVEKMLAGQRSARNPVIMEVMRDYGYVEQRGMGVRRKIVPLTRDFAGRDAVFEATDDFLRVSLPARRSSDERTLNADQPGP</sequence>
<name>A0A9X0WGN5_9GAMM</name>
<dbReference type="Proteomes" id="UP001138802">
    <property type="component" value="Unassembled WGS sequence"/>
</dbReference>
<dbReference type="EMBL" id="NRSD01000004">
    <property type="protein sequence ID" value="MBK1644203.1"/>
    <property type="molecule type" value="Genomic_DNA"/>
</dbReference>